<dbReference type="Proteomes" id="UP001275932">
    <property type="component" value="Unassembled WGS sequence"/>
</dbReference>
<dbReference type="PIRSF" id="PIRSF039032">
    <property type="entry name" value="HigB-2"/>
    <property type="match status" value="1"/>
</dbReference>
<sequence>MKIIRTAPYIKALKKIGISAVTEQKFLNELANNPEKGDLIVGSGGARKIRLALGNRGKSAGARVVYAFFKLNDKIFLFYAYKKATQENLTQTQINNLKIAIKTLEETLNNG</sequence>
<comment type="caution">
    <text evidence="1">The sequence shown here is derived from an EMBL/GenBank/DDBJ whole genome shotgun (WGS) entry which is preliminary data.</text>
</comment>
<name>A0ABU4WDF5_9BACT</name>
<proteinExistence type="predicted"/>
<organism evidence="1 2">
    <name type="scientific">Intestinicryptomonas porci</name>
    <dbReference type="NCBI Taxonomy" id="2926320"/>
    <lineage>
        <taxon>Bacteria</taxon>
        <taxon>Pseudomonadati</taxon>
        <taxon>Verrucomicrobiota</taxon>
        <taxon>Opitutia</taxon>
        <taxon>Opitutales</taxon>
        <taxon>Intestinicryptomonaceae</taxon>
        <taxon>Intestinicryptomonas</taxon>
    </lineage>
</organism>
<evidence type="ECO:0000313" key="2">
    <source>
        <dbReference type="Proteomes" id="UP001275932"/>
    </source>
</evidence>
<accession>A0ABU4WDF5</accession>
<gene>
    <name evidence="1" type="ORF">MOX91_00095</name>
</gene>
<reference evidence="1 2" key="1">
    <citation type="submission" date="2022-03" db="EMBL/GenBank/DDBJ databases">
        <title>Novel taxa within the pig intestine.</title>
        <authorList>
            <person name="Wylensek D."/>
            <person name="Bishof K."/>
            <person name="Afrizal A."/>
            <person name="Clavel T."/>
        </authorList>
    </citation>
    <scope>NUCLEOTIDE SEQUENCE [LARGE SCALE GENOMIC DNA]</scope>
    <source>
        <strain evidence="1 2">CLA-KB-P66</strain>
    </source>
</reference>
<dbReference type="Pfam" id="PF06296">
    <property type="entry name" value="RelE"/>
    <property type="match status" value="1"/>
</dbReference>
<keyword evidence="2" id="KW-1185">Reference proteome</keyword>
<protein>
    <submittedName>
        <fullName evidence="1">Type II toxin-antitoxin system RelE/ParE family toxin</fullName>
    </submittedName>
</protein>
<evidence type="ECO:0000313" key="1">
    <source>
        <dbReference type="EMBL" id="MDX8414585.1"/>
    </source>
</evidence>
<dbReference type="InterPro" id="IPR009387">
    <property type="entry name" value="HigB-2"/>
</dbReference>
<dbReference type="EMBL" id="JALBUT010000001">
    <property type="protein sequence ID" value="MDX8414585.1"/>
    <property type="molecule type" value="Genomic_DNA"/>
</dbReference>
<dbReference type="RefSeq" id="WP_370396034.1">
    <property type="nucleotide sequence ID" value="NZ_JALBUT010000001.1"/>
</dbReference>